<comment type="similarity">
    <text evidence="1">Belongs to the glycosyl hydrolase 3 family.</text>
</comment>
<dbReference type="InterPro" id="IPR050226">
    <property type="entry name" value="NagZ_Beta-hexosaminidase"/>
</dbReference>
<gene>
    <name evidence="5" type="ORF">D9V34_16705</name>
</gene>
<dbReference type="PANTHER" id="PTHR30480:SF16">
    <property type="entry name" value="GLYCOSIDE HYDROLASE FAMILY 3 DOMAIN PROTEIN"/>
    <property type="match status" value="1"/>
</dbReference>
<evidence type="ECO:0000256" key="1">
    <source>
        <dbReference type="ARBA" id="ARBA00005336"/>
    </source>
</evidence>
<name>A0A3L7AIC3_9MICO</name>
<keyword evidence="6" id="KW-1185">Reference proteome</keyword>
<keyword evidence="2 5" id="KW-0378">Hydrolase</keyword>
<dbReference type="InterPro" id="IPR019800">
    <property type="entry name" value="Glyco_hydro_3_AS"/>
</dbReference>
<sequence>MTNSSLSPEVLRAISATMLPGFDGPELPDWLAVRLRAGLGGVCLFSMNIESPSQLRELTAAILDANPDAVIAIDEEGGDVTRLHHQTGSPFPGNAILGKLGDPVGTEGIAARVGYELADAGATMTFAPDADINSNPNNPVIGTRSFGTDAHAVGVHTAAWVRGVQGRGIDASTKHFPGHGDTENDSHLSLPVIDRSLEELRERELIPFVDAIAAGTNTIMTSHIMLPQVDPEHPATLSRTILQDLLRGELGFTGVIVTDALDMTGASGKTGIPEAAVRALAAGCDLLCIGSNNTDPQMGEIEAHVAAAIESGVLPAERVLEAAERLRVLADRGRTLRAEAASQPVPDTAWPTPAAVAATFDVLPGVSLPTPSPEAPVHVVTVEGVPNIAVGPLPWGPHAAQTAEARDAGLIFHLVDGTDLSGAVAEIPTGVPIVVLGQNNHRGERVQAVLALLRERGDNPSTVDMGWPAPDRADAQIATLGASRLAGEAFLERWLSGGFAAEEVPR</sequence>
<dbReference type="GO" id="GO:0005975">
    <property type="term" value="P:carbohydrate metabolic process"/>
    <property type="evidence" value="ECO:0007669"/>
    <property type="project" value="InterPro"/>
</dbReference>
<evidence type="ECO:0000259" key="4">
    <source>
        <dbReference type="Pfam" id="PF00933"/>
    </source>
</evidence>
<dbReference type="Gene3D" id="3.20.20.300">
    <property type="entry name" value="Glycoside hydrolase, family 3, N-terminal domain"/>
    <property type="match status" value="1"/>
</dbReference>
<dbReference type="GO" id="GO:0004553">
    <property type="term" value="F:hydrolase activity, hydrolyzing O-glycosyl compounds"/>
    <property type="evidence" value="ECO:0007669"/>
    <property type="project" value="InterPro"/>
</dbReference>
<organism evidence="5 6">
    <name type="scientific">Mycetocola lacteus</name>
    <dbReference type="NCBI Taxonomy" id="76637"/>
    <lineage>
        <taxon>Bacteria</taxon>
        <taxon>Bacillati</taxon>
        <taxon>Actinomycetota</taxon>
        <taxon>Actinomycetes</taxon>
        <taxon>Micrococcales</taxon>
        <taxon>Microbacteriaceae</taxon>
        <taxon>Mycetocola</taxon>
    </lineage>
</organism>
<protein>
    <submittedName>
        <fullName evidence="5">Glycoside hydrolase family 3 protein</fullName>
    </submittedName>
</protein>
<dbReference type="InterPro" id="IPR017853">
    <property type="entry name" value="GH"/>
</dbReference>
<dbReference type="Pfam" id="PF00933">
    <property type="entry name" value="Glyco_hydro_3"/>
    <property type="match status" value="1"/>
</dbReference>
<comment type="caution">
    <text evidence="5">The sequence shown here is derived from an EMBL/GenBank/DDBJ whole genome shotgun (WGS) entry which is preliminary data.</text>
</comment>
<dbReference type="OrthoDB" id="9805821at2"/>
<dbReference type="AlphaFoldDB" id="A0A3L7AIC3"/>
<dbReference type="PANTHER" id="PTHR30480">
    <property type="entry name" value="BETA-HEXOSAMINIDASE-RELATED"/>
    <property type="match status" value="1"/>
</dbReference>
<reference evidence="5 6" key="1">
    <citation type="submission" date="2018-10" db="EMBL/GenBank/DDBJ databases">
        <authorList>
            <person name="Li J."/>
        </authorList>
    </citation>
    <scope>NUCLEOTIDE SEQUENCE [LARGE SCALE GENOMIC DNA]</scope>
    <source>
        <strain evidence="5 6">JCM 11654</strain>
    </source>
</reference>
<evidence type="ECO:0000313" key="6">
    <source>
        <dbReference type="Proteomes" id="UP000269438"/>
    </source>
</evidence>
<dbReference type="RefSeq" id="WP_121689575.1">
    <property type="nucleotide sequence ID" value="NZ_RCUY01000015.1"/>
</dbReference>
<proteinExistence type="inferred from homology"/>
<accession>A0A3L7AIC3</accession>
<dbReference type="Proteomes" id="UP000269438">
    <property type="component" value="Unassembled WGS sequence"/>
</dbReference>
<dbReference type="PROSITE" id="PS00775">
    <property type="entry name" value="GLYCOSYL_HYDROL_F3"/>
    <property type="match status" value="1"/>
</dbReference>
<keyword evidence="3" id="KW-0326">Glycosidase</keyword>
<dbReference type="InterPro" id="IPR036962">
    <property type="entry name" value="Glyco_hydro_3_N_sf"/>
</dbReference>
<dbReference type="SUPFAM" id="SSF51445">
    <property type="entry name" value="(Trans)glycosidases"/>
    <property type="match status" value="1"/>
</dbReference>
<dbReference type="EMBL" id="RCUY01000015">
    <property type="protein sequence ID" value="RLP79418.1"/>
    <property type="molecule type" value="Genomic_DNA"/>
</dbReference>
<evidence type="ECO:0000256" key="2">
    <source>
        <dbReference type="ARBA" id="ARBA00022801"/>
    </source>
</evidence>
<dbReference type="GO" id="GO:0009254">
    <property type="term" value="P:peptidoglycan turnover"/>
    <property type="evidence" value="ECO:0007669"/>
    <property type="project" value="TreeGrafter"/>
</dbReference>
<feature type="domain" description="Glycoside hydrolase family 3 N-terminal" evidence="4">
    <location>
        <begin position="37"/>
        <end position="326"/>
    </location>
</feature>
<evidence type="ECO:0000313" key="5">
    <source>
        <dbReference type="EMBL" id="RLP79418.1"/>
    </source>
</evidence>
<dbReference type="InterPro" id="IPR001764">
    <property type="entry name" value="Glyco_hydro_3_N"/>
</dbReference>
<evidence type="ECO:0000256" key="3">
    <source>
        <dbReference type="ARBA" id="ARBA00023295"/>
    </source>
</evidence>